<evidence type="ECO:0000313" key="3">
    <source>
        <dbReference type="Proteomes" id="UP001370348"/>
    </source>
</evidence>
<dbReference type="SUPFAM" id="SSF50475">
    <property type="entry name" value="FMN-binding split barrel"/>
    <property type="match status" value="1"/>
</dbReference>
<dbReference type="RefSeq" id="WP_394823595.1">
    <property type="nucleotide sequence ID" value="NZ_CP089984.1"/>
</dbReference>
<feature type="region of interest" description="Disordered" evidence="1">
    <location>
        <begin position="201"/>
        <end position="222"/>
    </location>
</feature>
<sequence>MAKASSFAATSNTTLHRIPARGSYDRALAYAILDEGLHCSVGIVSDGRPFVMPMAYARVEDELILHGASASRLLKTAGSSLAVCVTVTLLDGLVFARSAFHHSMNYRSVVVLGQAVEITDPLAKARALDALVEHVLPGRSRDVRPGNDKELAATRVLALPIEEASVKVRAGGPIDDEEDMDLACWAGDVPLALQARAPIDDAQFPPKVPRPAVLDAYSRKRR</sequence>
<dbReference type="Gene3D" id="2.30.110.10">
    <property type="entry name" value="Electron Transport, Fmn-binding Protein, Chain A"/>
    <property type="match status" value="1"/>
</dbReference>
<evidence type="ECO:0000256" key="1">
    <source>
        <dbReference type="SAM" id="MobiDB-lite"/>
    </source>
</evidence>
<dbReference type="PANTHER" id="PTHR34071:SF2">
    <property type="entry name" value="FLAVIN-NUCLEOTIDE-BINDING PROTEIN"/>
    <property type="match status" value="1"/>
</dbReference>
<dbReference type="Pfam" id="PF12900">
    <property type="entry name" value="Pyridox_ox_2"/>
    <property type="match status" value="1"/>
</dbReference>
<gene>
    <name evidence="2" type="ORF">LZC94_39885</name>
</gene>
<proteinExistence type="predicted"/>
<dbReference type="InterPro" id="IPR024747">
    <property type="entry name" value="Pyridox_Oxase-rel"/>
</dbReference>
<dbReference type="EMBL" id="CP089984">
    <property type="protein sequence ID" value="WXB13978.1"/>
    <property type="molecule type" value="Genomic_DNA"/>
</dbReference>
<evidence type="ECO:0000313" key="2">
    <source>
        <dbReference type="EMBL" id="WXB13978.1"/>
    </source>
</evidence>
<keyword evidence="3" id="KW-1185">Reference proteome</keyword>
<dbReference type="PANTHER" id="PTHR34071">
    <property type="entry name" value="5-NITROIMIDAZOLE ANTIBIOTICS RESISTANCE PROTEIN, NIMA-FAMILY-RELATED PROTEIN-RELATED"/>
    <property type="match status" value="1"/>
</dbReference>
<name>A0ABZ2LVU6_9BACT</name>
<dbReference type="Proteomes" id="UP001370348">
    <property type="component" value="Chromosome"/>
</dbReference>
<protein>
    <submittedName>
        <fullName evidence="2">Pyridoxamine 5'-phosphate oxidase family protein</fullName>
    </submittedName>
</protein>
<accession>A0ABZ2LVU6</accession>
<reference evidence="2 3" key="1">
    <citation type="submission" date="2021-12" db="EMBL/GenBank/DDBJ databases">
        <title>Discovery of the Pendulisporaceae a myxobacterial family with distinct sporulation behavior and unique specialized metabolism.</title>
        <authorList>
            <person name="Garcia R."/>
            <person name="Popoff A."/>
            <person name="Bader C.D."/>
            <person name="Loehr J."/>
            <person name="Walesch S."/>
            <person name="Walt C."/>
            <person name="Boldt J."/>
            <person name="Bunk B."/>
            <person name="Haeckl F.J.F.P.J."/>
            <person name="Gunesch A.P."/>
            <person name="Birkelbach J."/>
            <person name="Nuebel U."/>
            <person name="Pietschmann T."/>
            <person name="Bach T."/>
            <person name="Mueller R."/>
        </authorList>
    </citation>
    <scope>NUCLEOTIDE SEQUENCE [LARGE SCALE GENOMIC DNA]</scope>
    <source>
        <strain evidence="2 3">MSr11954</strain>
    </source>
</reference>
<dbReference type="InterPro" id="IPR012349">
    <property type="entry name" value="Split_barrel_FMN-bd"/>
</dbReference>
<organism evidence="2 3">
    <name type="scientific">Pendulispora albinea</name>
    <dbReference type="NCBI Taxonomy" id="2741071"/>
    <lineage>
        <taxon>Bacteria</taxon>
        <taxon>Pseudomonadati</taxon>
        <taxon>Myxococcota</taxon>
        <taxon>Myxococcia</taxon>
        <taxon>Myxococcales</taxon>
        <taxon>Sorangiineae</taxon>
        <taxon>Pendulisporaceae</taxon>
        <taxon>Pendulispora</taxon>
    </lineage>
</organism>